<comment type="function">
    <text evidence="1">Putative odorant or sperm cell receptor.</text>
</comment>
<dbReference type="PRINTS" id="PR00237">
    <property type="entry name" value="GPCRRHODOPSN"/>
</dbReference>
<evidence type="ECO:0000256" key="5">
    <source>
        <dbReference type="ARBA" id="ARBA00023040"/>
    </source>
</evidence>
<evidence type="ECO:0000256" key="9">
    <source>
        <dbReference type="RuleBase" id="RU000688"/>
    </source>
</evidence>
<evidence type="ECO:0000256" key="8">
    <source>
        <dbReference type="ARBA" id="ARBA00023224"/>
    </source>
</evidence>
<dbReference type="PRINTS" id="PR00245">
    <property type="entry name" value="OLFACTORYR"/>
</dbReference>
<keyword evidence="7 9" id="KW-0675">Receptor</keyword>
<keyword evidence="5 9" id="KW-0297">G-protein coupled receptor</keyword>
<evidence type="ECO:0000256" key="2">
    <source>
        <dbReference type="ARBA" id="ARBA00004141"/>
    </source>
</evidence>
<feature type="transmembrane region" description="Helical" evidence="10">
    <location>
        <begin position="306"/>
        <end position="325"/>
    </location>
</feature>
<evidence type="ECO:0000256" key="10">
    <source>
        <dbReference type="RuleBase" id="RU363047"/>
    </source>
</evidence>
<dbReference type="SUPFAM" id="SSF81321">
    <property type="entry name" value="Family A G protein-coupled receptor-like"/>
    <property type="match status" value="1"/>
</dbReference>
<keyword evidence="4 10" id="KW-1133">Transmembrane helix</keyword>
<dbReference type="Proteomes" id="UP001652581">
    <property type="component" value="Unplaced"/>
</dbReference>
<evidence type="ECO:0000313" key="13">
    <source>
        <dbReference type="RefSeq" id="XP_006219420.2"/>
    </source>
</evidence>
<dbReference type="AlphaFoldDB" id="A0A6I9IS59"/>
<dbReference type="PROSITE" id="PS50262">
    <property type="entry name" value="G_PROTEIN_RECEP_F1_2"/>
    <property type="match status" value="1"/>
</dbReference>
<feature type="transmembrane region" description="Helical" evidence="10">
    <location>
        <begin position="125"/>
        <end position="147"/>
    </location>
</feature>
<keyword evidence="3 9" id="KW-0812">Transmembrane</keyword>
<sequence>MAMYKVWVLTRETGINRICTLGGFIVKIFKNLYHAKSNYSTVSDFIPLGLTDNPELQAIFFGVFLVIYLASVVGNLGLIVLIQVSPQLHIPMYFFLSHLDFVDFSFTSSVNPNTLVNFLCDFKSITFYSCTLQVCCFITFVVCEQYLLSIVAYDRYVAICSPLLYVILMPKKLCNGIITSTYVYGFSVGLVQTVATFQLSFCGSNMVNHFYCDDVLLVALACSDTQVKELMLLVIAGFNTLCSLLVMIISYVFILLAILRIHSAEGRQKAFSTCASHLTSITIFYGTIILMYLLPKSSHSLNTDKFASVFYVVVVPTLNPLIYSLRNQEVKSAPKRITEKLFGCQVTEKSLDREASEDKELWLI</sequence>
<dbReference type="Gene3D" id="1.20.1070.10">
    <property type="entry name" value="Rhodopsin 7-helix transmembrane proteins"/>
    <property type="match status" value="1"/>
</dbReference>
<feature type="transmembrane region" description="Helical" evidence="10">
    <location>
        <begin position="58"/>
        <end position="82"/>
    </location>
</feature>
<keyword evidence="12" id="KW-1185">Reference proteome</keyword>
<evidence type="ECO:0000256" key="4">
    <source>
        <dbReference type="ARBA" id="ARBA00022989"/>
    </source>
</evidence>
<evidence type="ECO:0000256" key="7">
    <source>
        <dbReference type="ARBA" id="ARBA00023170"/>
    </source>
</evidence>
<dbReference type="GeneID" id="102535637"/>
<comment type="subcellular location">
    <subcellularLocation>
        <location evidence="10">Cell membrane</location>
        <topology evidence="10">Multi-pass membrane protein</topology>
    </subcellularLocation>
    <subcellularLocation>
        <location evidence="2">Membrane</location>
        <topology evidence="2">Multi-pass membrane protein</topology>
    </subcellularLocation>
</comment>
<dbReference type="KEGG" id="vpc:102535637"/>
<dbReference type="InterPro" id="IPR000276">
    <property type="entry name" value="GPCR_Rhodpsn"/>
</dbReference>
<dbReference type="GO" id="GO:0005886">
    <property type="term" value="C:plasma membrane"/>
    <property type="evidence" value="ECO:0007669"/>
    <property type="project" value="UniProtKB-SubCell"/>
</dbReference>
<dbReference type="RefSeq" id="XP_006219420.2">
    <property type="nucleotide sequence ID" value="XM_006219358.3"/>
</dbReference>
<dbReference type="InterPro" id="IPR017452">
    <property type="entry name" value="GPCR_Rhodpsn_7TM"/>
</dbReference>
<keyword evidence="10" id="KW-0552">Olfaction</keyword>
<dbReference type="GO" id="GO:0004930">
    <property type="term" value="F:G protein-coupled receptor activity"/>
    <property type="evidence" value="ECO:0007669"/>
    <property type="project" value="UniProtKB-KW"/>
</dbReference>
<name>A0A6I9IS59_VICPA</name>
<keyword evidence="10" id="KW-1003">Cell membrane</keyword>
<protein>
    <recommendedName>
        <fullName evidence="10">Olfactory receptor</fullName>
    </recommendedName>
</protein>
<accession>A0A6I9IS59</accession>
<dbReference type="GO" id="GO:0004984">
    <property type="term" value="F:olfactory receptor activity"/>
    <property type="evidence" value="ECO:0007669"/>
    <property type="project" value="InterPro"/>
</dbReference>
<keyword evidence="10" id="KW-0716">Sensory transduction</keyword>
<dbReference type="OrthoDB" id="9011197at2759"/>
<keyword evidence="8 9" id="KW-0807">Transducer</keyword>
<dbReference type="Pfam" id="PF13853">
    <property type="entry name" value="7tm_4"/>
    <property type="match status" value="1"/>
</dbReference>
<keyword evidence="6 10" id="KW-0472">Membrane</keyword>
<organism evidence="12 13">
    <name type="scientific">Vicugna pacos</name>
    <name type="common">Alpaca</name>
    <name type="synonym">Lama pacos</name>
    <dbReference type="NCBI Taxonomy" id="30538"/>
    <lineage>
        <taxon>Eukaryota</taxon>
        <taxon>Metazoa</taxon>
        <taxon>Chordata</taxon>
        <taxon>Craniata</taxon>
        <taxon>Vertebrata</taxon>
        <taxon>Euteleostomi</taxon>
        <taxon>Mammalia</taxon>
        <taxon>Eutheria</taxon>
        <taxon>Laurasiatheria</taxon>
        <taxon>Artiodactyla</taxon>
        <taxon>Tylopoda</taxon>
        <taxon>Camelidae</taxon>
        <taxon>Vicugna</taxon>
    </lineage>
</organism>
<proteinExistence type="inferred from homology"/>
<dbReference type="InParanoid" id="A0A6I9IS59"/>
<evidence type="ECO:0000256" key="6">
    <source>
        <dbReference type="ARBA" id="ARBA00023136"/>
    </source>
</evidence>
<comment type="similarity">
    <text evidence="9">Belongs to the G-protein coupled receptor 1 family.</text>
</comment>
<reference evidence="13" key="1">
    <citation type="submission" date="2025-08" db="UniProtKB">
        <authorList>
            <consortium name="RefSeq"/>
        </authorList>
    </citation>
    <scope>IDENTIFICATION</scope>
</reference>
<dbReference type="PROSITE" id="PS00237">
    <property type="entry name" value="G_PROTEIN_RECEP_F1_1"/>
    <property type="match status" value="1"/>
</dbReference>
<feature type="transmembrane region" description="Helical" evidence="10">
    <location>
        <begin position="182"/>
        <end position="201"/>
    </location>
</feature>
<feature type="domain" description="G-protein coupled receptors family 1 profile" evidence="11">
    <location>
        <begin position="74"/>
        <end position="323"/>
    </location>
</feature>
<evidence type="ECO:0000256" key="3">
    <source>
        <dbReference type="ARBA" id="ARBA00022692"/>
    </source>
</evidence>
<dbReference type="PANTHER" id="PTHR48018">
    <property type="entry name" value="OLFACTORY RECEPTOR"/>
    <property type="match status" value="1"/>
</dbReference>
<feature type="transmembrane region" description="Helical" evidence="10">
    <location>
        <begin position="230"/>
        <end position="258"/>
    </location>
</feature>
<dbReference type="InterPro" id="IPR000725">
    <property type="entry name" value="Olfact_rcpt"/>
</dbReference>
<feature type="transmembrane region" description="Helical" evidence="10">
    <location>
        <begin position="270"/>
        <end position="294"/>
    </location>
</feature>
<evidence type="ECO:0000256" key="1">
    <source>
        <dbReference type="ARBA" id="ARBA00003929"/>
    </source>
</evidence>
<gene>
    <name evidence="13" type="primary">LOC102535637</name>
</gene>
<evidence type="ECO:0000259" key="11">
    <source>
        <dbReference type="PROSITE" id="PS50262"/>
    </source>
</evidence>
<evidence type="ECO:0000313" key="12">
    <source>
        <dbReference type="Proteomes" id="UP001652581"/>
    </source>
</evidence>